<dbReference type="KEGG" id="vg:16511830"/>
<dbReference type="EMBL" id="KC977570">
    <property type="protein sequence ID" value="AGO82098.2"/>
    <property type="molecule type" value="Genomic_DNA"/>
</dbReference>
<feature type="region of interest" description="Disordered" evidence="1">
    <location>
        <begin position="1"/>
        <end position="60"/>
    </location>
</feature>
<evidence type="ECO:0000313" key="4">
    <source>
        <dbReference type="Proteomes" id="UP000201566"/>
    </source>
</evidence>
<organism evidence="3 4">
    <name type="scientific">Pandoravirus dulcis</name>
    <dbReference type="NCBI Taxonomy" id="1349409"/>
    <lineage>
        <taxon>Viruses</taxon>
        <taxon>Pandoravirus</taxon>
    </lineage>
</organism>
<feature type="compositionally biased region" description="Polar residues" evidence="1">
    <location>
        <begin position="1"/>
        <end position="13"/>
    </location>
</feature>
<reference evidence="3 4" key="1">
    <citation type="journal article" date="2013" name="Science">
        <title>Pandoraviruses: amoeba viruses with genomes up to 2.5 Mb reaching that of parasitic eukaryotes.</title>
        <authorList>
            <person name="Philippe N."/>
            <person name="Legendre M."/>
            <person name="Doutre G."/>
            <person name="Coute Y."/>
            <person name="Poirot O."/>
            <person name="Lescot M."/>
            <person name="Arslan D."/>
            <person name="Seltzer V."/>
            <person name="Bertaux L."/>
            <person name="Bruley C."/>
            <person name="Garin J."/>
            <person name="Claverie J.M."/>
            <person name="Abergel C."/>
        </authorList>
    </citation>
    <scope>NUCLEOTIDE SEQUENCE [LARGE SCALE GENOMIC DNA]</scope>
    <source>
        <strain evidence="3">Melbourne</strain>
    </source>
</reference>
<evidence type="ECO:0000313" key="3">
    <source>
        <dbReference type="EMBL" id="AGO82098.2"/>
    </source>
</evidence>
<keyword evidence="2" id="KW-0812">Transmembrane</keyword>
<gene>
    <name evidence="3" type="ORF">pdul_cds_173</name>
</gene>
<dbReference type="GeneID" id="16511830"/>
<dbReference type="RefSeq" id="YP_008318767.2">
    <property type="nucleotide sequence ID" value="NC_021858.1"/>
</dbReference>
<keyword evidence="2" id="KW-1133">Transmembrane helix</keyword>
<accession>S4VP87</accession>
<feature type="transmembrane region" description="Helical" evidence="2">
    <location>
        <begin position="87"/>
        <end position="109"/>
    </location>
</feature>
<keyword evidence="2" id="KW-0472">Membrane</keyword>
<evidence type="ECO:0000256" key="2">
    <source>
        <dbReference type="SAM" id="Phobius"/>
    </source>
</evidence>
<dbReference type="Proteomes" id="UP000201566">
    <property type="component" value="Segment"/>
</dbReference>
<feature type="compositionally biased region" description="Acidic residues" evidence="1">
    <location>
        <begin position="48"/>
        <end position="60"/>
    </location>
</feature>
<feature type="transmembrane region" description="Helical" evidence="2">
    <location>
        <begin position="225"/>
        <end position="249"/>
    </location>
</feature>
<evidence type="ECO:0000256" key="1">
    <source>
        <dbReference type="SAM" id="MobiDB-lite"/>
    </source>
</evidence>
<sequence>MKRLSASTTTTTRDAPMYKLVDMSRAKRPDDDDDVDSDHPRCQKDPLTDDPIDNDDSSNDIFEVETTDRSRGLSVLTCDLLASVGRVAFCLLVTTAAMALVCWLFYLGFVRTPLAAVDRLVASECNITSHLLISTMTRDDGTGDEYIPGLGVRFVIGHGGGDNGASAREAIARPRLRRDESWMVATERDAYFARFPVGAVARCYYSREQHDFVAMSDKSDALRHALAWAAALAAVASIVLSCCCGCLVCSEVEYCRRLRANPSDTTAASV</sequence>
<name>S4VP87_9VIRU</name>
<feature type="compositionally biased region" description="Basic and acidic residues" evidence="1">
    <location>
        <begin position="37"/>
        <end position="47"/>
    </location>
</feature>
<proteinExistence type="predicted"/>
<protein>
    <submittedName>
        <fullName evidence="3">Uncharacterized protein</fullName>
    </submittedName>
</protein>